<name>A0A2V5GQZ6_ASPV1</name>
<evidence type="ECO:0000256" key="1">
    <source>
        <dbReference type="SAM" id="MobiDB-lite"/>
    </source>
</evidence>
<dbReference type="AlphaFoldDB" id="A0A2V5GQZ6"/>
<evidence type="ECO:0000313" key="3">
    <source>
        <dbReference type="Proteomes" id="UP000249829"/>
    </source>
</evidence>
<evidence type="ECO:0000313" key="2">
    <source>
        <dbReference type="EMBL" id="PYI13565.1"/>
    </source>
</evidence>
<dbReference type="Proteomes" id="UP000249829">
    <property type="component" value="Unassembled WGS sequence"/>
</dbReference>
<accession>A0A2V5GQZ6</accession>
<protein>
    <submittedName>
        <fullName evidence="2">Uncharacterized protein</fullName>
    </submittedName>
</protein>
<proteinExistence type="predicted"/>
<sequence length="192" mass="21665">MHAALPGRITMSPCPALVGTCEYHQAHRCHNQHPPKKKQQISPGRSRRMSCDFSALDPKTTRDPTTWQLHVSFPGLRQPLYSAKSYAECNVSIPPQAWRVHDESMTLKRIAVGRLRLESFSPNGGRLFARLISCRSSKIDTPHVHKAAFLVASFIHFSSACFASQKWEPILKRAAFPELRLAVDRNIVIEIL</sequence>
<gene>
    <name evidence="2" type="ORF">BO99DRAFT_50007</name>
</gene>
<feature type="region of interest" description="Disordered" evidence="1">
    <location>
        <begin position="31"/>
        <end position="50"/>
    </location>
</feature>
<dbReference type="EMBL" id="KZ825238">
    <property type="protein sequence ID" value="PYI13565.1"/>
    <property type="molecule type" value="Genomic_DNA"/>
</dbReference>
<reference evidence="2 3" key="1">
    <citation type="submission" date="2018-02" db="EMBL/GenBank/DDBJ databases">
        <title>The genomes of Aspergillus section Nigri reveals drivers in fungal speciation.</title>
        <authorList>
            <consortium name="DOE Joint Genome Institute"/>
            <person name="Vesth T.C."/>
            <person name="Nybo J."/>
            <person name="Theobald S."/>
            <person name="Brandl J."/>
            <person name="Frisvad J.C."/>
            <person name="Nielsen K.F."/>
            <person name="Lyhne E.K."/>
            <person name="Kogle M.E."/>
            <person name="Kuo A."/>
            <person name="Riley R."/>
            <person name="Clum A."/>
            <person name="Nolan M."/>
            <person name="Lipzen A."/>
            <person name="Salamov A."/>
            <person name="Henrissat B."/>
            <person name="Wiebenga A."/>
            <person name="De vries R.P."/>
            <person name="Grigoriev I.V."/>
            <person name="Mortensen U.H."/>
            <person name="Andersen M.R."/>
            <person name="Baker S.E."/>
        </authorList>
    </citation>
    <scope>NUCLEOTIDE SEQUENCE [LARGE SCALE GENOMIC DNA]</scope>
    <source>
        <strain evidence="2 3">CBS 115571</strain>
    </source>
</reference>
<organism evidence="2 3">
    <name type="scientific">Aspergillus violaceofuscus (strain CBS 115571)</name>
    <dbReference type="NCBI Taxonomy" id="1450538"/>
    <lineage>
        <taxon>Eukaryota</taxon>
        <taxon>Fungi</taxon>
        <taxon>Dikarya</taxon>
        <taxon>Ascomycota</taxon>
        <taxon>Pezizomycotina</taxon>
        <taxon>Eurotiomycetes</taxon>
        <taxon>Eurotiomycetidae</taxon>
        <taxon>Eurotiales</taxon>
        <taxon>Aspergillaceae</taxon>
        <taxon>Aspergillus</taxon>
    </lineage>
</organism>
<keyword evidence="3" id="KW-1185">Reference proteome</keyword>